<dbReference type="Proteomes" id="UP001595722">
    <property type="component" value="Unassembled WGS sequence"/>
</dbReference>
<proteinExistence type="predicted"/>
<dbReference type="Pfam" id="PF01370">
    <property type="entry name" value="Epimerase"/>
    <property type="match status" value="1"/>
</dbReference>
<dbReference type="InterPro" id="IPR036291">
    <property type="entry name" value="NAD(P)-bd_dom_sf"/>
</dbReference>
<evidence type="ECO:0000313" key="5">
    <source>
        <dbReference type="Proteomes" id="UP001595722"/>
    </source>
</evidence>
<dbReference type="Gene3D" id="3.40.50.720">
    <property type="entry name" value="NAD(P)-binding Rossmann-like Domain"/>
    <property type="match status" value="1"/>
</dbReference>
<comment type="subcellular location">
    <subcellularLocation>
        <location evidence="1">Membrane</location>
    </subcellularLocation>
</comment>
<gene>
    <name evidence="4" type="ORF">ACFOMG_07480</name>
</gene>
<evidence type="ECO:0000256" key="1">
    <source>
        <dbReference type="ARBA" id="ARBA00004370"/>
    </source>
</evidence>
<evidence type="ECO:0000259" key="3">
    <source>
        <dbReference type="Pfam" id="PF01370"/>
    </source>
</evidence>
<dbReference type="EMBL" id="JBHRYB010000005">
    <property type="protein sequence ID" value="MFC3679952.1"/>
    <property type="molecule type" value="Genomic_DNA"/>
</dbReference>
<keyword evidence="5" id="KW-1185">Reference proteome</keyword>
<comment type="caution">
    <text evidence="4">The sequence shown here is derived from an EMBL/GenBank/DDBJ whole genome shotgun (WGS) entry which is preliminary data.</text>
</comment>
<protein>
    <submittedName>
        <fullName evidence="4">NAD-dependent epimerase/dehydratase family protein</fullName>
    </submittedName>
</protein>
<dbReference type="RefSeq" id="WP_376865768.1">
    <property type="nucleotide sequence ID" value="NZ_JBHRYB010000005.1"/>
</dbReference>
<dbReference type="PANTHER" id="PTHR14097:SF7">
    <property type="entry name" value="OXIDOREDUCTASE HTATIP2"/>
    <property type="match status" value="1"/>
</dbReference>
<sequence>MATEAGRCALLVGATGLIGSALLSELQQSGYRTVYVLARHPERVAPAANVAVYDFHSGLPESATVDHYYCALGTTRKQAGSDGLRQIDKELVVACARLALQHGAHTASIVSAIGADPLSWFLYNRLKGEMEQQVEQLGFRHCLFWQPSILLGQRQQKRGLERLTGWLLSSALFANYQALPGQQIARAMAIFSPRARPGVTRLRVKQIKQLSH</sequence>
<name>A0ABV7VS21_9GAMM</name>
<dbReference type="SUPFAM" id="SSF51735">
    <property type="entry name" value="NAD(P)-binding Rossmann-fold domains"/>
    <property type="match status" value="1"/>
</dbReference>
<feature type="domain" description="NAD-dependent epimerase/dehydratase" evidence="3">
    <location>
        <begin position="10"/>
        <end position="58"/>
    </location>
</feature>
<keyword evidence="2" id="KW-0472">Membrane</keyword>
<reference evidence="5" key="1">
    <citation type="journal article" date="2019" name="Int. J. Syst. Evol. Microbiol.">
        <title>The Global Catalogue of Microorganisms (GCM) 10K type strain sequencing project: providing services to taxonomists for standard genome sequencing and annotation.</title>
        <authorList>
            <consortium name="The Broad Institute Genomics Platform"/>
            <consortium name="The Broad Institute Genome Sequencing Center for Infectious Disease"/>
            <person name="Wu L."/>
            <person name="Ma J."/>
        </authorList>
    </citation>
    <scope>NUCLEOTIDE SEQUENCE [LARGE SCALE GENOMIC DNA]</scope>
    <source>
        <strain evidence="5">KCTC 42424</strain>
    </source>
</reference>
<dbReference type="InterPro" id="IPR001509">
    <property type="entry name" value="Epimerase_deHydtase"/>
</dbReference>
<evidence type="ECO:0000313" key="4">
    <source>
        <dbReference type="EMBL" id="MFC3679952.1"/>
    </source>
</evidence>
<organism evidence="4 5">
    <name type="scientific">Bacterioplanoides pacificum</name>
    <dbReference type="NCBI Taxonomy" id="1171596"/>
    <lineage>
        <taxon>Bacteria</taxon>
        <taxon>Pseudomonadati</taxon>
        <taxon>Pseudomonadota</taxon>
        <taxon>Gammaproteobacteria</taxon>
        <taxon>Oceanospirillales</taxon>
        <taxon>Oceanospirillaceae</taxon>
        <taxon>Bacterioplanoides</taxon>
    </lineage>
</organism>
<accession>A0ABV7VS21</accession>
<dbReference type="PANTHER" id="PTHR14097">
    <property type="entry name" value="OXIDOREDUCTASE HTATIP2"/>
    <property type="match status" value="1"/>
</dbReference>
<evidence type="ECO:0000256" key="2">
    <source>
        <dbReference type="ARBA" id="ARBA00023136"/>
    </source>
</evidence>